<dbReference type="SUPFAM" id="SSF46626">
    <property type="entry name" value="Cytochrome c"/>
    <property type="match status" value="1"/>
</dbReference>
<evidence type="ECO:0000256" key="5">
    <source>
        <dbReference type="SAM" id="MobiDB-lite"/>
    </source>
</evidence>
<sequence length="172" mass="18623">MADPRDPKDPNHPQPPVTPAPTDLSQQFMVEEEIEEHRDKGVYTDSSDIQVGHGKVPKFLKFVYAALAFWGLYYALAASPINDRHEASPTAAPTAEAGADVFSASCAGCHNVTAERKIGPGLLGVHERLGDQGLDDVLHKGRPDKGMPAPPSLNLNESQIQSLKLYLTSLKK</sequence>
<feature type="compositionally biased region" description="Basic and acidic residues" evidence="5">
    <location>
        <begin position="1"/>
        <end position="11"/>
    </location>
</feature>
<dbReference type="InterPro" id="IPR009056">
    <property type="entry name" value="Cyt_c-like_dom"/>
</dbReference>
<evidence type="ECO:0000256" key="3">
    <source>
        <dbReference type="ARBA" id="ARBA00023004"/>
    </source>
</evidence>
<evidence type="ECO:0000256" key="4">
    <source>
        <dbReference type="PROSITE-ProRule" id="PRU00433"/>
    </source>
</evidence>
<organism evidence="7 8">
    <name type="scientific">Tumebacillus permanentifrigoris</name>
    <dbReference type="NCBI Taxonomy" id="378543"/>
    <lineage>
        <taxon>Bacteria</taxon>
        <taxon>Bacillati</taxon>
        <taxon>Bacillota</taxon>
        <taxon>Bacilli</taxon>
        <taxon>Bacillales</taxon>
        <taxon>Alicyclobacillaceae</taxon>
        <taxon>Tumebacillus</taxon>
    </lineage>
</organism>
<reference evidence="7 8" key="1">
    <citation type="submission" date="2018-05" db="EMBL/GenBank/DDBJ databases">
        <title>Genomic Encyclopedia of Type Strains, Phase IV (KMG-IV): sequencing the most valuable type-strain genomes for metagenomic binning, comparative biology and taxonomic classification.</title>
        <authorList>
            <person name="Goeker M."/>
        </authorList>
    </citation>
    <scope>NUCLEOTIDE SEQUENCE [LARGE SCALE GENOMIC DNA]</scope>
    <source>
        <strain evidence="7 8">DSM 18773</strain>
    </source>
</reference>
<feature type="domain" description="Cytochrome c" evidence="6">
    <location>
        <begin position="93"/>
        <end position="171"/>
    </location>
</feature>
<dbReference type="Gene3D" id="1.10.760.10">
    <property type="entry name" value="Cytochrome c-like domain"/>
    <property type="match status" value="1"/>
</dbReference>
<protein>
    <submittedName>
        <fullName evidence="7">Cytochrome c553</fullName>
    </submittedName>
</protein>
<name>A0A316DCK3_9BACL</name>
<evidence type="ECO:0000313" key="8">
    <source>
        <dbReference type="Proteomes" id="UP000245634"/>
    </source>
</evidence>
<dbReference type="Proteomes" id="UP000245634">
    <property type="component" value="Unassembled WGS sequence"/>
</dbReference>
<dbReference type="EMBL" id="QGGL01000002">
    <property type="protein sequence ID" value="PWK15887.1"/>
    <property type="molecule type" value="Genomic_DNA"/>
</dbReference>
<dbReference type="OrthoDB" id="7933886at2"/>
<keyword evidence="3 4" id="KW-0408">Iron</keyword>
<dbReference type="AlphaFoldDB" id="A0A316DCK3"/>
<dbReference type="GO" id="GO:0046872">
    <property type="term" value="F:metal ion binding"/>
    <property type="evidence" value="ECO:0007669"/>
    <property type="project" value="UniProtKB-KW"/>
</dbReference>
<dbReference type="GO" id="GO:0009055">
    <property type="term" value="F:electron transfer activity"/>
    <property type="evidence" value="ECO:0007669"/>
    <property type="project" value="InterPro"/>
</dbReference>
<accession>A0A316DCK3</accession>
<proteinExistence type="predicted"/>
<dbReference type="PROSITE" id="PS51007">
    <property type="entry name" value="CYTC"/>
    <property type="match status" value="1"/>
</dbReference>
<evidence type="ECO:0000313" key="7">
    <source>
        <dbReference type="EMBL" id="PWK15887.1"/>
    </source>
</evidence>
<dbReference type="GO" id="GO:0020037">
    <property type="term" value="F:heme binding"/>
    <property type="evidence" value="ECO:0007669"/>
    <property type="project" value="InterPro"/>
</dbReference>
<dbReference type="RefSeq" id="WP_109686177.1">
    <property type="nucleotide sequence ID" value="NZ_QGGL01000002.1"/>
</dbReference>
<dbReference type="InterPro" id="IPR036909">
    <property type="entry name" value="Cyt_c-like_dom_sf"/>
</dbReference>
<dbReference type="Pfam" id="PF13442">
    <property type="entry name" value="Cytochrome_CBB3"/>
    <property type="match status" value="1"/>
</dbReference>
<gene>
    <name evidence="7" type="ORF">C7459_102133</name>
</gene>
<keyword evidence="8" id="KW-1185">Reference proteome</keyword>
<evidence type="ECO:0000259" key="6">
    <source>
        <dbReference type="PROSITE" id="PS51007"/>
    </source>
</evidence>
<evidence type="ECO:0000256" key="2">
    <source>
        <dbReference type="ARBA" id="ARBA00022723"/>
    </source>
</evidence>
<keyword evidence="1 4" id="KW-0349">Heme</keyword>
<keyword evidence="2 4" id="KW-0479">Metal-binding</keyword>
<evidence type="ECO:0000256" key="1">
    <source>
        <dbReference type="ARBA" id="ARBA00022617"/>
    </source>
</evidence>
<feature type="region of interest" description="Disordered" evidence="5">
    <location>
        <begin position="1"/>
        <end position="26"/>
    </location>
</feature>
<comment type="caution">
    <text evidence="7">The sequence shown here is derived from an EMBL/GenBank/DDBJ whole genome shotgun (WGS) entry which is preliminary data.</text>
</comment>